<dbReference type="AlphaFoldDB" id="A0A2T7UHV4"/>
<dbReference type="InterPro" id="IPR003439">
    <property type="entry name" value="ABC_transporter-like_ATP-bd"/>
</dbReference>
<evidence type="ECO:0000256" key="3">
    <source>
        <dbReference type="ARBA" id="ARBA00022741"/>
    </source>
</evidence>
<feature type="domain" description="ABC transporter" evidence="5">
    <location>
        <begin position="4"/>
        <end position="235"/>
    </location>
</feature>
<dbReference type="PROSITE" id="PS50893">
    <property type="entry name" value="ABC_TRANSPORTER_2"/>
    <property type="match status" value="1"/>
</dbReference>
<dbReference type="Pfam" id="PF00005">
    <property type="entry name" value="ABC_tran"/>
    <property type="match status" value="1"/>
</dbReference>
<evidence type="ECO:0000256" key="2">
    <source>
        <dbReference type="ARBA" id="ARBA00022475"/>
    </source>
</evidence>
<reference evidence="6" key="1">
    <citation type="submission" date="2017-04" db="EMBL/GenBank/DDBJ databases">
        <title>Unexpected and diverse lifestyles within the genus Limnohabitans.</title>
        <authorList>
            <person name="Kasalicky V."/>
            <person name="Mehrshad M."/>
            <person name="Andrei S.-A."/>
            <person name="Salcher M."/>
            <person name="Kratochvilova H."/>
            <person name="Simek K."/>
            <person name="Ghai R."/>
        </authorList>
    </citation>
    <scope>NUCLEOTIDE SEQUENCE [LARGE SCALE GENOMIC DNA]</scope>
    <source>
        <strain evidence="6">II-D5</strain>
    </source>
</reference>
<dbReference type="Gene3D" id="2.40.50.100">
    <property type="match status" value="1"/>
</dbReference>
<dbReference type="RefSeq" id="WP_053176083.1">
    <property type="nucleotide sequence ID" value="NZ_LFYT02000002.1"/>
</dbReference>
<dbReference type="GO" id="GO:0140359">
    <property type="term" value="F:ABC-type transporter activity"/>
    <property type="evidence" value="ECO:0007669"/>
    <property type="project" value="InterPro"/>
</dbReference>
<dbReference type="InterPro" id="IPR003593">
    <property type="entry name" value="AAA+_ATPase"/>
</dbReference>
<dbReference type="PROSITE" id="PS00211">
    <property type="entry name" value="ABC_TRANSPORTER_1"/>
    <property type="match status" value="1"/>
</dbReference>
<evidence type="ECO:0000259" key="5">
    <source>
        <dbReference type="PROSITE" id="PS50893"/>
    </source>
</evidence>
<dbReference type="PANTHER" id="PTHR43875">
    <property type="entry name" value="MALTODEXTRIN IMPORT ATP-BINDING PROTEIN MSMX"/>
    <property type="match status" value="1"/>
</dbReference>
<dbReference type="Proteomes" id="UP000037507">
    <property type="component" value="Unassembled WGS sequence"/>
</dbReference>
<dbReference type="InterPro" id="IPR017871">
    <property type="entry name" value="ABC_transporter-like_CS"/>
</dbReference>
<organism evidence="6 7">
    <name type="scientific">Limnohabitans planktonicus II-D5</name>
    <dbReference type="NCBI Taxonomy" id="1293045"/>
    <lineage>
        <taxon>Bacteria</taxon>
        <taxon>Pseudomonadati</taxon>
        <taxon>Pseudomonadota</taxon>
        <taxon>Betaproteobacteria</taxon>
        <taxon>Burkholderiales</taxon>
        <taxon>Comamonadaceae</taxon>
        <taxon>Limnohabitans</taxon>
    </lineage>
</organism>
<dbReference type="GO" id="GO:0008643">
    <property type="term" value="P:carbohydrate transport"/>
    <property type="evidence" value="ECO:0007669"/>
    <property type="project" value="InterPro"/>
</dbReference>
<dbReference type="CDD" id="cd03301">
    <property type="entry name" value="ABC_MalK_N"/>
    <property type="match status" value="1"/>
</dbReference>
<keyword evidence="4 6" id="KW-0067">ATP-binding</keyword>
<proteinExistence type="predicted"/>
<dbReference type="InterPro" id="IPR047641">
    <property type="entry name" value="ABC_transpr_MalK/UgpC-like"/>
</dbReference>
<dbReference type="Pfam" id="PF17912">
    <property type="entry name" value="OB_MalK"/>
    <property type="match status" value="1"/>
</dbReference>
<dbReference type="GO" id="GO:0005524">
    <property type="term" value="F:ATP binding"/>
    <property type="evidence" value="ECO:0007669"/>
    <property type="project" value="UniProtKB-KW"/>
</dbReference>
<dbReference type="InterPro" id="IPR012340">
    <property type="entry name" value="NA-bd_OB-fold"/>
</dbReference>
<keyword evidence="1" id="KW-0813">Transport</keyword>
<dbReference type="STRING" id="1293045.H663_18305"/>
<dbReference type="InterPro" id="IPR027417">
    <property type="entry name" value="P-loop_NTPase"/>
</dbReference>
<dbReference type="EMBL" id="LFYT02000002">
    <property type="protein sequence ID" value="PVE44276.1"/>
    <property type="molecule type" value="Genomic_DNA"/>
</dbReference>
<evidence type="ECO:0000313" key="6">
    <source>
        <dbReference type="EMBL" id="PVE44276.1"/>
    </source>
</evidence>
<keyword evidence="2" id="KW-1003">Cell membrane</keyword>
<dbReference type="InterPro" id="IPR040582">
    <property type="entry name" value="OB_MalK-like"/>
</dbReference>
<dbReference type="SMART" id="SM00382">
    <property type="entry name" value="AAA"/>
    <property type="match status" value="1"/>
</dbReference>
<comment type="caution">
    <text evidence="6">The sequence shown here is derived from an EMBL/GenBank/DDBJ whole genome shotgun (WGS) entry which is preliminary data.</text>
</comment>
<dbReference type="OrthoDB" id="5298774at2"/>
<dbReference type="GO" id="GO:0055052">
    <property type="term" value="C:ATP-binding cassette (ABC) transporter complex, substrate-binding subunit-containing"/>
    <property type="evidence" value="ECO:0007669"/>
    <property type="project" value="TreeGrafter"/>
</dbReference>
<keyword evidence="2" id="KW-0472">Membrane</keyword>
<dbReference type="Gene3D" id="3.40.50.300">
    <property type="entry name" value="P-loop containing nucleotide triphosphate hydrolases"/>
    <property type="match status" value="1"/>
</dbReference>
<evidence type="ECO:0000256" key="4">
    <source>
        <dbReference type="ARBA" id="ARBA00022840"/>
    </source>
</evidence>
<dbReference type="InterPro" id="IPR015855">
    <property type="entry name" value="ABC_transpr_MalK-like"/>
</dbReference>
<dbReference type="InterPro" id="IPR008995">
    <property type="entry name" value="Mo/tungstate-bd_C_term_dom"/>
</dbReference>
<protein>
    <submittedName>
        <fullName evidence="6">ABC transporter ATP-binding protein</fullName>
    </submittedName>
</protein>
<gene>
    <name evidence="6" type="ORF">H663_002165</name>
</gene>
<dbReference type="SUPFAM" id="SSF52540">
    <property type="entry name" value="P-loop containing nucleoside triphosphate hydrolases"/>
    <property type="match status" value="1"/>
</dbReference>
<evidence type="ECO:0000256" key="1">
    <source>
        <dbReference type="ARBA" id="ARBA00022448"/>
    </source>
</evidence>
<dbReference type="FunFam" id="3.40.50.300:FF:000042">
    <property type="entry name" value="Maltose/maltodextrin ABC transporter, ATP-binding protein"/>
    <property type="match status" value="1"/>
</dbReference>
<dbReference type="PANTHER" id="PTHR43875:SF1">
    <property type="entry name" value="OSMOPROTECTIVE COMPOUNDS UPTAKE ATP-BINDING PROTEIN GGTA"/>
    <property type="match status" value="1"/>
</dbReference>
<dbReference type="Gene3D" id="2.40.50.140">
    <property type="entry name" value="Nucleic acid-binding proteins"/>
    <property type="match status" value="1"/>
</dbReference>
<sequence>MASVQLQQVRKSYDGKNQVIHGIDLEIQHGEFVVFVGPSGCGKSTLLRMIAGLETITGGDVLIDGKRVNDEPPRNRDIAMVFQDYALYPHKSLYDNMAFGLRLRKTPEGEIKRRVMDAARLLRIDHMLERKPAALSGGQRQRVAIGRAIVRQPKVFLFDEPLSNLDAQLRNEMRSEIKKLHQRLGATIIYVTHDQVEAMTLADRIAVMSGGHKMQHASPDEIYNRPAAQFVAGFTGSPPMNLVSCQLQAGGADLGGGTLIALPADLRERAAAAPGHVFGIRPENLSLAPRHVPGEVVVQARVVISEPLGAETLVTFQVGNAELIARCSASFRAPAGTPQNLYLDPAAMHLFSQDSGQAI</sequence>
<keyword evidence="3" id="KW-0547">Nucleotide-binding</keyword>
<accession>A0A2T7UHV4</accession>
<dbReference type="GO" id="GO:0016887">
    <property type="term" value="F:ATP hydrolysis activity"/>
    <property type="evidence" value="ECO:0007669"/>
    <property type="project" value="InterPro"/>
</dbReference>
<dbReference type="NCBIfam" id="NF008653">
    <property type="entry name" value="PRK11650.1"/>
    <property type="match status" value="1"/>
</dbReference>
<name>A0A2T7UHV4_9BURK</name>
<dbReference type="SUPFAM" id="SSF50331">
    <property type="entry name" value="MOP-like"/>
    <property type="match status" value="1"/>
</dbReference>
<keyword evidence="7" id="KW-1185">Reference proteome</keyword>
<evidence type="ECO:0000313" key="7">
    <source>
        <dbReference type="Proteomes" id="UP000037507"/>
    </source>
</evidence>